<dbReference type="GO" id="GO:0004497">
    <property type="term" value="F:monooxygenase activity"/>
    <property type="evidence" value="ECO:0007669"/>
    <property type="project" value="InterPro"/>
</dbReference>
<evidence type="ECO:0000313" key="6">
    <source>
        <dbReference type="EMBL" id="KAG0253331.1"/>
    </source>
</evidence>
<keyword evidence="2" id="KW-0285">Flavoprotein</keyword>
<sequence>MEKVIIVGGGLGGLLLAILLERASLDYVVLERLTVAKHPLEGGGVIAITSQIQPALKQLGLLDKLKEVSKPISRITVHEVEQGGGKQMAPCGVIDSTFSMGRPELYNILVDQIPAEKFLLGKQVQEVRQNDKVAICRCTDGSSYQGIIIGADGAYSTVRLSLYHQLKDAGLLDARDYKPMQYEQQALVGMTRPLEPEQFTLIKSEHSDTRVLVSQGGKPFTVWCVPMTLNRMCWMLDQPLAERYDCPDVEDFSSNQQRANEMCAAYRSMQSPLEGVLLGDLFDMTPAGTMLALPREEGMFVTWTHGKIALMGDGSDYSRQYCKGVRKQ</sequence>
<dbReference type="GO" id="GO:0071949">
    <property type="term" value="F:FAD binding"/>
    <property type="evidence" value="ECO:0007669"/>
    <property type="project" value="InterPro"/>
</dbReference>
<proteinExistence type="inferred from homology"/>
<dbReference type="Proteomes" id="UP000726737">
    <property type="component" value="Unassembled WGS sequence"/>
</dbReference>
<dbReference type="InterPro" id="IPR002938">
    <property type="entry name" value="FAD-bd"/>
</dbReference>
<dbReference type="Gene3D" id="3.50.50.60">
    <property type="entry name" value="FAD/NAD(P)-binding domain"/>
    <property type="match status" value="1"/>
</dbReference>
<accession>A0A9P6TZ11</accession>
<dbReference type="SUPFAM" id="SSF51905">
    <property type="entry name" value="FAD/NAD(P)-binding domain"/>
    <property type="match status" value="1"/>
</dbReference>
<evidence type="ECO:0000313" key="7">
    <source>
        <dbReference type="Proteomes" id="UP000726737"/>
    </source>
</evidence>
<reference evidence="6" key="1">
    <citation type="journal article" date="2020" name="Fungal Divers.">
        <title>Resolving the Mortierellaceae phylogeny through synthesis of multi-gene phylogenetics and phylogenomics.</title>
        <authorList>
            <person name="Vandepol N."/>
            <person name="Liber J."/>
            <person name="Desiro A."/>
            <person name="Na H."/>
            <person name="Kennedy M."/>
            <person name="Barry K."/>
            <person name="Grigoriev I.V."/>
            <person name="Miller A.N."/>
            <person name="O'Donnell K."/>
            <person name="Stajich J.E."/>
            <person name="Bonito G."/>
        </authorList>
    </citation>
    <scope>NUCLEOTIDE SEQUENCE</scope>
    <source>
        <strain evidence="6">KOD948</strain>
    </source>
</reference>
<comment type="caution">
    <text evidence="6">The sequence shown here is derived from an EMBL/GenBank/DDBJ whole genome shotgun (WGS) entry which is preliminary data.</text>
</comment>
<keyword evidence="4" id="KW-0560">Oxidoreductase</keyword>
<gene>
    <name evidence="6" type="ORF">BG011_006416</name>
</gene>
<evidence type="ECO:0000259" key="5">
    <source>
        <dbReference type="Pfam" id="PF01494"/>
    </source>
</evidence>
<dbReference type="PRINTS" id="PR00420">
    <property type="entry name" value="RNGMNOXGNASE"/>
</dbReference>
<evidence type="ECO:0000256" key="4">
    <source>
        <dbReference type="ARBA" id="ARBA00023002"/>
    </source>
</evidence>
<dbReference type="PANTHER" id="PTHR47356">
    <property type="entry name" value="FAD-DEPENDENT MONOOXYGENASE ASQG-RELATED"/>
    <property type="match status" value="1"/>
</dbReference>
<dbReference type="InterPro" id="IPR036188">
    <property type="entry name" value="FAD/NAD-bd_sf"/>
</dbReference>
<evidence type="ECO:0000256" key="2">
    <source>
        <dbReference type="ARBA" id="ARBA00022630"/>
    </source>
</evidence>
<dbReference type="Pfam" id="PF01494">
    <property type="entry name" value="FAD_binding_3"/>
    <property type="match status" value="1"/>
</dbReference>
<dbReference type="InterPro" id="IPR050562">
    <property type="entry name" value="FAD_mOase_fung"/>
</dbReference>
<dbReference type="EMBL" id="JAAAJA010000465">
    <property type="protein sequence ID" value="KAG0253331.1"/>
    <property type="molecule type" value="Genomic_DNA"/>
</dbReference>
<dbReference type="OrthoDB" id="655030at2759"/>
<evidence type="ECO:0000256" key="3">
    <source>
        <dbReference type="ARBA" id="ARBA00022827"/>
    </source>
</evidence>
<name>A0A9P6TZ11_9FUNG</name>
<keyword evidence="7" id="KW-1185">Reference proteome</keyword>
<dbReference type="PANTHER" id="PTHR47356:SF2">
    <property type="entry name" value="FAD-BINDING DOMAIN-CONTAINING PROTEIN-RELATED"/>
    <property type="match status" value="1"/>
</dbReference>
<comment type="similarity">
    <text evidence="1">Belongs to the paxM FAD-dependent monooxygenase family.</text>
</comment>
<feature type="domain" description="FAD-binding" evidence="5">
    <location>
        <begin position="3"/>
        <end position="166"/>
    </location>
</feature>
<dbReference type="AlphaFoldDB" id="A0A9P6TZ11"/>
<organism evidence="6 7">
    <name type="scientific">Mortierella polycephala</name>
    <dbReference type="NCBI Taxonomy" id="41804"/>
    <lineage>
        <taxon>Eukaryota</taxon>
        <taxon>Fungi</taxon>
        <taxon>Fungi incertae sedis</taxon>
        <taxon>Mucoromycota</taxon>
        <taxon>Mortierellomycotina</taxon>
        <taxon>Mortierellomycetes</taxon>
        <taxon>Mortierellales</taxon>
        <taxon>Mortierellaceae</taxon>
        <taxon>Mortierella</taxon>
    </lineage>
</organism>
<protein>
    <recommendedName>
        <fullName evidence="5">FAD-binding domain-containing protein</fullName>
    </recommendedName>
</protein>
<keyword evidence="3" id="KW-0274">FAD</keyword>
<evidence type="ECO:0000256" key="1">
    <source>
        <dbReference type="ARBA" id="ARBA00007992"/>
    </source>
</evidence>